<evidence type="ECO:0000313" key="9">
    <source>
        <dbReference type="Proteomes" id="UP000501690"/>
    </source>
</evidence>
<evidence type="ECO:0000256" key="5">
    <source>
        <dbReference type="ARBA" id="ARBA00023136"/>
    </source>
</evidence>
<keyword evidence="4 7" id="KW-1133">Transmembrane helix</keyword>
<reference evidence="8 9" key="1">
    <citation type="submission" date="2019-04" db="EMBL/GenBank/DDBJ databases">
        <title>An improved genome assembly and genetic linkage map for asparagus bean, Vigna unguiculata ssp. sesquipedialis.</title>
        <authorList>
            <person name="Xia Q."/>
            <person name="Zhang R."/>
            <person name="Dong Y."/>
        </authorList>
    </citation>
    <scope>NUCLEOTIDE SEQUENCE [LARGE SCALE GENOMIC DNA]</scope>
    <source>
        <tissue evidence="8">Leaf</tissue>
    </source>
</reference>
<feature type="transmembrane region" description="Helical" evidence="7">
    <location>
        <begin position="114"/>
        <end position="133"/>
    </location>
</feature>
<evidence type="ECO:0000256" key="6">
    <source>
        <dbReference type="SAM" id="MobiDB-lite"/>
    </source>
</evidence>
<comment type="similarity">
    <text evidence="2">Belongs to the TspO/BZRP family.</text>
</comment>
<dbReference type="Gene3D" id="1.20.1260.100">
    <property type="entry name" value="TspO/MBR protein"/>
    <property type="match status" value="1"/>
</dbReference>
<evidence type="ECO:0000256" key="4">
    <source>
        <dbReference type="ARBA" id="ARBA00022989"/>
    </source>
</evidence>
<dbReference type="OrthoDB" id="8841220at2759"/>
<comment type="subcellular location">
    <subcellularLocation>
        <location evidence="1">Membrane</location>
        <topology evidence="1">Multi-pass membrane protein</topology>
    </subcellularLocation>
</comment>
<dbReference type="GO" id="GO:0033013">
    <property type="term" value="P:tetrapyrrole metabolic process"/>
    <property type="evidence" value="ECO:0007669"/>
    <property type="project" value="UniProtKB-ARBA"/>
</dbReference>
<feature type="transmembrane region" description="Helical" evidence="7">
    <location>
        <begin position="83"/>
        <end position="102"/>
    </location>
</feature>
<feature type="transmembrane region" description="Helical" evidence="7">
    <location>
        <begin position="38"/>
        <end position="63"/>
    </location>
</feature>
<dbReference type="Gramene" id="Vigun01g190500.1.v1.2">
    <property type="protein sequence ID" value="Vigun01g190500.1.v1.2.CDS.1"/>
    <property type="gene ID" value="Vigun01g190500.v1.2"/>
</dbReference>
<dbReference type="Pfam" id="PF03073">
    <property type="entry name" value="TspO_MBR"/>
    <property type="match status" value="1"/>
</dbReference>
<dbReference type="InterPro" id="IPR038330">
    <property type="entry name" value="TspO/MBR-related_sf"/>
</dbReference>
<sequence>MASNDLKHRLTPHPDTAANDNGMIGEKRQKRKVMAKRGLKSLAIAVTLPLSLTVLSACVGSFIARDDSLSSRRPFWFPPSWALHFTCPATSFLMGLAAWMVWADGGFHRNPTALLLYFIQLLFSVLWDPLVFAAGATRLSLMLCLGLFVSQYGCMHAFRSVNPIAADLIKPCLAWVAFLSIANLKLLFV</sequence>
<name>A0A4D6MBU8_VIGUN</name>
<evidence type="ECO:0000313" key="8">
    <source>
        <dbReference type="EMBL" id="QCD98220.1"/>
    </source>
</evidence>
<dbReference type="PANTHER" id="PTHR10057">
    <property type="entry name" value="PERIPHERAL-TYPE BENZODIAZEPINE RECEPTOR"/>
    <property type="match status" value="1"/>
</dbReference>
<accession>A0A4D6MBU8</accession>
<dbReference type="FunFam" id="1.20.1260.100:FF:000001">
    <property type="entry name" value="translocator protein 2"/>
    <property type="match status" value="1"/>
</dbReference>
<feature type="region of interest" description="Disordered" evidence="6">
    <location>
        <begin position="1"/>
        <end position="23"/>
    </location>
</feature>
<proteinExistence type="inferred from homology"/>
<dbReference type="EMBL" id="CP039350">
    <property type="protein sequence ID" value="QCD98220.1"/>
    <property type="molecule type" value="Genomic_DNA"/>
</dbReference>
<evidence type="ECO:0000256" key="2">
    <source>
        <dbReference type="ARBA" id="ARBA00007524"/>
    </source>
</evidence>
<dbReference type="Proteomes" id="UP000501690">
    <property type="component" value="Linkage Group LG6"/>
</dbReference>
<dbReference type="InterPro" id="IPR004307">
    <property type="entry name" value="TspO_MBR"/>
</dbReference>
<dbReference type="AlphaFoldDB" id="A0A4D6MBU8"/>
<evidence type="ECO:0000256" key="7">
    <source>
        <dbReference type="SAM" id="Phobius"/>
    </source>
</evidence>
<keyword evidence="5 7" id="KW-0472">Membrane</keyword>
<evidence type="ECO:0000256" key="3">
    <source>
        <dbReference type="ARBA" id="ARBA00022692"/>
    </source>
</evidence>
<keyword evidence="3 7" id="KW-0812">Transmembrane</keyword>
<keyword evidence="8" id="KW-0675">Receptor</keyword>
<evidence type="ECO:0000256" key="1">
    <source>
        <dbReference type="ARBA" id="ARBA00004141"/>
    </source>
</evidence>
<dbReference type="GO" id="GO:0016020">
    <property type="term" value="C:membrane"/>
    <property type="evidence" value="ECO:0007669"/>
    <property type="project" value="UniProtKB-SubCell"/>
</dbReference>
<gene>
    <name evidence="8" type="ORF">DEO72_LG6g2938</name>
</gene>
<dbReference type="CDD" id="cd15904">
    <property type="entry name" value="TSPO_MBR"/>
    <property type="match status" value="1"/>
</dbReference>
<dbReference type="PANTHER" id="PTHR10057:SF0">
    <property type="entry name" value="TRANSLOCATOR PROTEIN"/>
    <property type="match status" value="1"/>
</dbReference>
<dbReference type="PIRSF" id="PIRSF005859">
    <property type="entry name" value="PBR"/>
    <property type="match status" value="1"/>
</dbReference>
<keyword evidence="9" id="KW-1185">Reference proteome</keyword>
<protein>
    <submittedName>
        <fullName evidence="8">Benzodiazapine receptor</fullName>
    </submittedName>
</protein>
<organism evidence="8 9">
    <name type="scientific">Vigna unguiculata</name>
    <name type="common">Cowpea</name>
    <dbReference type="NCBI Taxonomy" id="3917"/>
    <lineage>
        <taxon>Eukaryota</taxon>
        <taxon>Viridiplantae</taxon>
        <taxon>Streptophyta</taxon>
        <taxon>Embryophyta</taxon>
        <taxon>Tracheophyta</taxon>
        <taxon>Spermatophyta</taxon>
        <taxon>Magnoliopsida</taxon>
        <taxon>eudicotyledons</taxon>
        <taxon>Gunneridae</taxon>
        <taxon>Pentapetalae</taxon>
        <taxon>rosids</taxon>
        <taxon>fabids</taxon>
        <taxon>Fabales</taxon>
        <taxon>Fabaceae</taxon>
        <taxon>Papilionoideae</taxon>
        <taxon>50 kb inversion clade</taxon>
        <taxon>NPAAA clade</taxon>
        <taxon>indigoferoid/millettioid clade</taxon>
        <taxon>Phaseoleae</taxon>
        <taxon>Vigna</taxon>
    </lineage>
</organism>